<sequence length="111" mass="12313">MKQLLRTLLFVILITPAGWVMAHSDHGMINDETAVQITHKTVQQMTFKDFGYPVGKLDASWKSVTPDDIEVVEVGDGFYVLRITQSGTKQSLSMKIAFTGQVLEVSEVVAK</sequence>
<gene>
    <name evidence="2" type="ORF">MSSD14B_17810</name>
</gene>
<dbReference type="Pfam" id="PF20098">
    <property type="entry name" value="DUF6488"/>
    <property type="match status" value="1"/>
</dbReference>
<reference evidence="2 3" key="1">
    <citation type="journal article" date="2019" name="J. Gen. Appl. Microbiol.">
        <title>Aerobic degradation of cis-dichloroethene by the marine bacterium Marinobacter salsuginis strain 5N-3.</title>
        <authorList>
            <person name="Inoue Y."/>
            <person name="Fukunaga Y."/>
            <person name="Katsumata H."/>
            <person name="Ohji S."/>
            <person name="Hosoyama A."/>
            <person name="Mori K."/>
            <person name="Ando K."/>
        </authorList>
    </citation>
    <scope>NUCLEOTIDE SEQUENCE [LARGE SCALE GENOMIC DNA]</scope>
    <source>
        <strain evidence="2 3">NBRC 109114</strain>
    </source>
</reference>
<accession>A0A5M3PYX1</accession>
<evidence type="ECO:0000313" key="3">
    <source>
        <dbReference type="Proteomes" id="UP000387223"/>
    </source>
</evidence>
<dbReference type="EMBL" id="BGZI01000009">
    <property type="protein sequence ID" value="GBO88113.1"/>
    <property type="molecule type" value="Genomic_DNA"/>
</dbReference>
<keyword evidence="1" id="KW-0732">Signal</keyword>
<evidence type="ECO:0000313" key="2">
    <source>
        <dbReference type="EMBL" id="GBO88113.1"/>
    </source>
</evidence>
<organism evidence="2 3">
    <name type="scientific">Marinobacter salsuginis</name>
    <dbReference type="NCBI Taxonomy" id="418719"/>
    <lineage>
        <taxon>Bacteria</taxon>
        <taxon>Pseudomonadati</taxon>
        <taxon>Pseudomonadota</taxon>
        <taxon>Gammaproteobacteria</taxon>
        <taxon>Pseudomonadales</taxon>
        <taxon>Marinobacteraceae</taxon>
        <taxon>Marinobacter</taxon>
    </lineage>
</organism>
<name>A0A5M3PYX1_9GAMM</name>
<feature type="chain" id="PRO_5024277045" description="PepSY domain-containing protein" evidence="1">
    <location>
        <begin position="23"/>
        <end position="111"/>
    </location>
</feature>
<evidence type="ECO:0000256" key="1">
    <source>
        <dbReference type="SAM" id="SignalP"/>
    </source>
</evidence>
<protein>
    <recommendedName>
        <fullName evidence="4">PepSY domain-containing protein</fullName>
    </recommendedName>
</protein>
<dbReference type="Proteomes" id="UP000387223">
    <property type="component" value="Unassembled WGS sequence"/>
</dbReference>
<dbReference type="AlphaFoldDB" id="A0A5M3PYX1"/>
<feature type="signal peptide" evidence="1">
    <location>
        <begin position="1"/>
        <end position="22"/>
    </location>
</feature>
<proteinExistence type="predicted"/>
<comment type="caution">
    <text evidence="2">The sequence shown here is derived from an EMBL/GenBank/DDBJ whole genome shotgun (WGS) entry which is preliminary data.</text>
</comment>
<dbReference type="InterPro" id="IPR045503">
    <property type="entry name" value="DUF6488"/>
</dbReference>
<evidence type="ECO:0008006" key="4">
    <source>
        <dbReference type="Google" id="ProtNLM"/>
    </source>
</evidence>
<dbReference type="RefSeq" id="WP_227549426.1">
    <property type="nucleotide sequence ID" value="NZ_BGZI01000009.1"/>
</dbReference>